<feature type="compositionally biased region" description="Polar residues" evidence="1">
    <location>
        <begin position="1229"/>
        <end position="1240"/>
    </location>
</feature>
<protein>
    <submittedName>
        <fullName evidence="4">Putative repeat protein (TIGR01451 family)</fullName>
    </submittedName>
</protein>
<gene>
    <name evidence="4" type="ORF">C7477_1431</name>
</gene>
<evidence type="ECO:0000313" key="5">
    <source>
        <dbReference type="Proteomes" id="UP000247454"/>
    </source>
</evidence>
<feature type="domain" description="DUF7507" evidence="3">
    <location>
        <begin position="1271"/>
        <end position="1377"/>
    </location>
</feature>
<feature type="region of interest" description="Disordered" evidence="1">
    <location>
        <begin position="1229"/>
        <end position="1252"/>
    </location>
</feature>
<feature type="domain" description="DUF7507" evidence="3">
    <location>
        <begin position="790"/>
        <end position="894"/>
    </location>
</feature>
<feature type="domain" description="DUF7507" evidence="3">
    <location>
        <begin position="673"/>
        <end position="777"/>
    </location>
</feature>
<comment type="caution">
    <text evidence="4">The sequence shown here is derived from an EMBL/GenBank/DDBJ whole genome shotgun (WGS) entry which is preliminary data.</text>
</comment>
<dbReference type="PANTHER" id="PTHR34819">
    <property type="entry name" value="LARGE CYSTEINE-RICH PERIPLASMIC PROTEIN OMCB"/>
    <property type="match status" value="1"/>
</dbReference>
<feature type="non-terminal residue" evidence="4">
    <location>
        <position position="1"/>
    </location>
</feature>
<dbReference type="InterPro" id="IPR047589">
    <property type="entry name" value="DUF11_rpt"/>
</dbReference>
<dbReference type="Proteomes" id="UP000247454">
    <property type="component" value="Unassembled WGS sequence"/>
</dbReference>
<feature type="domain" description="DUF7507" evidence="3">
    <location>
        <begin position="439"/>
        <end position="543"/>
    </location>
</feature>
<dbReference type="NCBIfam" id="TIGR01451">
    <property type="entry name" value="B_ant_repeat"/>
    <property type="match status" value="11"/>
</dbReference>
<evidence type="ECO:0000313" key="4">
    <source>
        <dbReference type="EMBL" id="PYE85119.1"/>
    </source>
</evidence>
<feature type="domain" description="DUF7507" evidence="3">
    <location>
        <begin position="1022"/>
        <end position="1128"/>
    </location>
</feature>
<feature type="domain" description="DUF7507" evidence="3">
    <location>
        <begin position="205"/>
        <end position="309"/>
    </location>
</feature>
<name>A0A318SXM3_9HYPH</name>
<dbReference type="RefSeq" id="WP_146226127.1">
    <property type="nucleotide sequence ID" value="NZ_QJTF01000043.1"/>
</dbReference>
<dbReference type="SUPFAM" id="SSF117074">
    <property type="entry name" value="Hypothetical protein PA1324"/>
    <property type="match status" value="1"/>
</dbReference>
<feature type="domain" description="DUF7507" evidence="3">
    <location>
        <begin position="322"/>
        <end position="426"/>
    </location>
</feature>
<feature type="region of interest" description="Disordered" evidence="1">
    <location>
        <begin position="993"/>
        <end position="1038"/>
    </location>
</feature>
<dbReference type="InterPro" id="IPR001434">
    <property type="entry name" value="OmcB-like_DUF11"/>
</dbReference>
<dbReference type="InterPro" id="IPR013783">
    <property type="entry name" value="Ig-like_fold"/>
</dbReference>
<dbReference type="InterPro" id="IPR055354">
    <property type="entry name" value="DUF7507"/>
</dbReference>
<keyword evidence="5" id="KW-1185">Reference proteome</keyword>
<feature type="domain" description="DUF7507" evidence="3">
    <location>
        <begin position="1143"/>
        <end position="1247"/>
    </location>
</feature>
<dbReference type="OrthoDB" id="9773411at2"/>
<feature type="domain" description="DUF7507" evidence="3">
    <location>
        <begin position="556"/>
        <end position="660"/>
    </location>
</feature>
<accession>A0A318SXM3</accession>
<reference evidence="4 5" key="1">
    <citation type="submission" date="2018-06" db="EMBL/GenBank/DDBJ databases">
        <title>Genomic Encyclopedia of Type Strains, Phase III (KMG-III): the genomes of soil and plant-associated and newly described type strains.</title>
        <authorList>
            <person name="Whitman W."/>
        </authorList>
    </citation>
    <scope>NUCLEOTIDE SEQUENCE [LARGE SCALE GENOMIC DNA]</scope>
    <source>
        <strain evidence="4 5">ORS 1419</strain>
    </source>
</reference>
<dbReference type="InterPro" id="IPR051172">
    <property type="entry name" value="Chlamydia_OmcB"/>
</dbReference>
<evidence type="ECO:0000259" key="2">
    <source>
        <dbReference type="Pfam" id="PF01345"/>
    </source>
</evidence>
<feature type="domain" description="DUF7507" evidence="3">
    <location>
        <begin position="908"/>
        <end position="1010"/>
    </location>
</feature>
<feature type="region of interest" description="Disordered" evidence="1">
    <location>
        <begin position="1113"/>
        <end position="1132"/>
    </location>
</feature>
<sequence>KNAGKVTLSDVTVNDPMIAAKGMVLAPASYPSVLPGETVSFTATYQPVQADIDAGRIDNVATASAKTPDNSDAVSEPSAATINADVTAALTLQKSAAVDGADALYSLGETVTYSFTVRNAGKVTLSDVTVNDPMIAAKGMVLTPASYPAVLPGETVSFTATYRPDQADIDAGRIDNVATASAKTPDNGDAVSEPSAASVNADVTASLTLVKSAAVDGDDALYSLGETVTYSFTVKNAGKVTLSDVTVNDPMIAAKGMVLTPASYPAVLPGETVSFTATYRPDQADIDAGRIDNVATASAKTPDNGDAVSEPSAASVNADVTASLTLVKSAAVDGDDALYSLGETVTYSFTVKNEGKVTLSDVTVNDPMIAAKGMVLTPASYPAVLPGETVSFTATYQPVQADIDAGRIDNVATASAKTPDNGDAVSEPSAATINADVTASLTLVKSAAVDGDDALYSLGETVTYSFTVKNAGKVTLSDVTVNDRMIAAKGMVLTPASYPAVLPGETVSFTATYQPDQADIDAGRIDNVATASAKTPDNGDAVSEPSAASVEADVTAALTLKKSAAVDGADALYSLGETVTYSFTVKNEGKVTLSDVTVNDPMIAAKGMVLTPASYPAVLPGETVSFTATYRPDQADIDAGRIDNVATASAKTPDNGDAVSEPSAATVNADVTASLTLVKSAAVDGDDALYSLGETVTYSFTVKNEGKVTLSDVTVNDPMIAAKGMVLAPASYPSVLPGETVSFTATYRPDQADIDAGRIDNVATASAKTPDNGDAVSEPSAATINADVTASLTLVKSAAVDGDDALYSLGETVTYSFTVKNAGKVTLSDVTVNDPMIAAKGMVLTPASYPAVLPGETVSFTATYQPDQADIDAGRIDNVATASAKTPDNGDAVSAEATATLSADVVSGLTIDKKATLSGGDDILHLGETITYTFTVRNIGKVTMKDVTVNDPMLKAKGVTITPGPQTVAPGATAIFTAIYQPDQADIDAGQVRNTATGTGTPPSGPPLESEPDTEIVPPDLKPGLTIEKSGTLDDTDGDTFVDAGETITYTFVIKNTGQVTMRDVTVNDPMLSEKGITVTPGPQTLTPGAEVMFTAVYTAVQADIDGGRVKNTATGTGKTPSGGEVTSPPDEVTVPRDDRTGLTIDKQATLDDQNGNNVIDPGETIAYAFVAKNTGAVTMTNVTVNDPMLAKAGVVITPASVATLAPGAEATFTASYTPTQADIEAGSVSNTATASGTPPSGTPLESEPDTEIVPPVKLSRLMIVKKGEYKDNDNNGQASPGDELIYRFTITNTGGQTIEGVSPVDDGPTFNGIRGTGKLSAFTPESVTLEPYGEEVFTATYALTQADIDNSAGQTEAIANSATAKGNIHGGPPVPSTTSTSKVTIPPVTAASDISIIKQAGLRQIKRGQKAPFTIKVTNHSSTSAGLVTVTDFIPPGFRYVDGSATAIRYVDDPSTAEVVAVTPVVTGQRVRFDNIELGPKVTLEIRLQMLALSTATPGKHTNKAVVSGPDGEPLAPEARADIEIMIEPVFDCGDIVGKVFDDVNRNGYQDKGEPGLPGVRIATVRGSLVTTDKHGRFHVACADLPDNRIGSNFIMKLDPRTLPAGYRLTTENPRVIRLTAGKMSKLNFGASIGRVVRLDLTDAAFEPDTTTLKTQWQKGLDRLIEALESEPSTLRLGYGAAADAALARQRIRAIEEDIAKRWKSVRGRYELTIETRVEAGQ</sequence>
<dbReference type="PANTHER" id="PTHR34819:SF3">
    <property type="entry name" value="CELL SURFACE PROTEIN"/>
    <property type="match status" value="1"/>
</dbReference>
<feature type="domain" description="DUF11" evidence="2">
    <location>
        <begin position="1394"/>
        <end position="1514"/>
    </location>
</feature>
<evidence type="ECO:0000259" key="3">
    <source>
        <dbReference type="Pfam" id="PF24346"/>
    </source>
</evidence>
<dbReference type="Pfam" id="PF24346">
    <property type="entry name" value="DUF7507"/>
    <property type="match status" value="12"/>
</dbReference>
<dbReference type="Pfam" id="PF01345">
    <property type="entry name" value="DUF11"/>
    <property type="match status" value="1"/>
</dbReference>
<evidence type="ECO:0000256" key="1">
    <source>
        <dbReference type="SAM" id="MobiDB-lite"/>
    </source>
</evidence>
<dbReference type="EMBL" id="QJTF01000043">
    <property type="protein sequence ID" value="PYE85119.1"/>
    <property type="molecule type" value="Genomic_DNA"/>
</dbReference>
<feature type="domain" description="DUF7507" evidence="3">
    <location>
        <begin position="1"/>
        <end position="73"/>
    </location>
</feature>
<dbReference type="Gene3D" id="2.60.40.10">
    <property type="entry name" value="Immunoglobulins"/>
    <property type="match status" value="10"/>
</dbReference>
<feature type="domain" description="DUF7507" evidence="3">
    <location>
        <begin position="88"/>
        <end position="192"/>
    </location>
</feature>
<organism evidence="4 5">
    <name type="scientific">Phyllobacterium leguminum</name>
    <dbReference type="NCBI Taxonomy" id="314237"/>
    <lineage>
        <taxon>Bacteria</taxon>
        <taxon>Pseudomonadati</taxon>
        <taxon>Pseudomonadota</taxon>
        <taxon>Alphaproteobacteria</taxon>
        <taxon>Hyphomicrobiales</taxon>
        <taxon>Phyllobacteriaceae</taxon>
        <taxon>Phyllobacterium</taxon>
    </lineage>
</organism>
<proteinExistence type="predicted"/>